<feature type="region of interest" description="Disordered" evidence="1">
    <location>
        <begin position="68"/>
        <end position="90"/>
    </location>
</feature>
<accession>A0A8S3Y1X1</accession>
<evidence type="ECO:0000256" key="1">
    <source>
        <dbReference type="SAM" id="MobiDB-lite"/>
    </source>
</evidence>
<proteinExistence type="predicted"/>
<sequence>MRHAARNKTSPPFTANKMLRLLEKAYGQVTAENWANVVRHVKEEVLSDSMRDVHFYNFVENELIIQVGDDDTSSNDDSDDENLGCAYLPD</sequence>
<organism evidence="2 3">
    <name type="scientific">Parnassius apollo</name>
    <name type="common">Apollo butterfly</name>
    <name type="synonym">Papilio apollo</name>
    <dbReference type="NCBI Taxonomy" id="110799"/>
    <lineage>
        <taxon>Eukaryota</taxon>
        <taxon>Metazoa</taxon>
        <taxon>Ecdysozoa</taxon>
        <taxon>Arthropoda</taxon>
        <taxon>Hexapoda</taxon>
        <taxon>Insecta</taxon>
        <taxon>Pterygota</taxon>
        <taxon>Neoptera</taxon>
        <taxon>Endopterygota</taxon>
        <taxon>Lepidoptera</taxon>
        <taxon>Glossata</taxon>
        <taxon>Ditrysia</taxon>
        <taxon>Papilionoidea</taxon>
        <taxon>Papilionidae</taxon>
        <taxon>Parnassiinae</taxon>
        <taxon>Parnassini</taxon>
        <taxon>Parnassius</taxon>
        <taxon>Parnassius</taxon>
    </lineage>
</organism>
<gene>
    <name evidence="2" type="ORF">PAPOLLO_LOCUS24803</name>
</gene>
<evidence type="ECO:0000313" key="3">
    <source>
        <dbReference type="Proteomes" id="UP000691718"/>
    </source>
</evidence>
<name>A0A8S3Y1X1_PARAO</name>
<dbReference type="Proteomes" id="UP000691718">
    <property type="component" value="Unassembled WGS sequence"/>
</dbReference>
<protein>
    <submittedName>
        <fullName evidence="2">(apollo) hypothetical protein</fullName>
    </submittedName>
</protein>
<dbReference type="EMBL" id="CAJQZP010001486">
    <property type="protein sequence ID" value="CAG5050471.1"/>
    <property type="molecule type" value="Genomic_DNA"/>
</dbReference>
<dbReference type="OrthoDB" id="7460492at2759"/>
<keyword evidence="3" id="KW-1185">Reference proteome</keyword>
<feature type="compositionally biased region" description="Acidic residues" evidence="1">
    <location>
        <begin position="68"/>
        <end position="82"/>
    </location>
</feature>
<dbReference type="AlphaFoldDB" id="A0A8S3Y1X1"/>
<evidence type="ECO:0000313" key="2">
    <source>
        <dbReference type="EMBL" id="CAG5050471.1"/>
    </source>
</evidence>
<reference evidence="2" key="1">
    <citation type="submission" date="2021-04" db="EMBL/GenBank/DDBJ databases">
        <authorList>
            <person name="Tunstrom K."/>
        </authorList>
    </citation>
    <scope>NUCLEOTIDE SEQUENCE</scope>
</reference>
<comment type="caution">
    <text evidence="2">The sequence shown here is derived from an EMBL/GenBank/DDBJ whole genome shotgun (WGS) entry which is preliminary data.</text>
</comment>